<dbReference type="Pfam" id="PF00564">
    <property type="entry name" value="PB1"/>
    <property type="match status" value="1"/>
</dbReference>
<dbReference type="SUPFAM" id="SSF56112">
    <property type="entry name" value="Protein kinase-like (PK-like)"/>
    <property type="match status" value="1"/>
</dbReference>
<dbReference type="GO" id="GO:0005737">
    <property type="term" value="C:cytoplasm"/>
    <property type="evidence" value="ECO:0007669"/>
    <property type="project" value="UniProtKB-SubCell"/>
</dbReference>
<dbReference type="PRINTS" id="PR00109">
    <property type="entry name" value="TYRKINASE"/>
</dbReference>
<dbReference type="InterPro" id="IPR008271">
    <property type="entry name" value="Ser/Thr_kinase_AS"/>
</dbReference>
<reference evidence="13" key="1">
    <citation type="journal article" date="2023" name="Science">
        <title>Elucidation of the pathway for biosynthesis of saponin adjuvants from the soapbark tree.</title>
        <authorList>
            <person name="Reed J."/>
            <person name="Orme A."/>
            <person name="El-Demerdash A."/>
            <person name="Owen C."/>
            <person name="Martin L.B.B."/>
            <person name="Misra R.C."/>
            <person name="Kikuchi S."/>
            <person name="Rejzek M."/>
            <person name="Martin A.C."/>
            <person name="Harkess A."/>
            <person name="Leebens-Mack J."/>
            <person name="Louveau T."/>
            <person name="Stephenson M.J."/>
            <person name="Osbourn A."/>
        </authorList>
    </citation>
    <scope>NUCLEOTIDE SEQUENCE</scope>
    <source>
        <strain evidence="13">S10</strain>
    </source>
</reference>
<keyword evidence="9" id="KW-0927">Auxin signaling pathway</keyword>
<dbReference type="Gene3D" id="3.10.20.90">
    <property type="entry name" value="Phosphatidylinositol 3-kinase Catalytic Subunit, Chain A, domain 1"/>
    <property type="match status" value="1"/>
</dbReference>
<comment type="subcellular location">
    <subcellularLocation>
        <location evidence="1">Cytoplasm</location>
    </subcellularLocation>
</comment>
<keyword evidence="8 10" id="KW-0067">ATP-binding</keyword>
<dbReference type="FunFam" id="3.30.200.20:FF:000081">
    <property type="entry name" value="Octicosapeptide/phox/Bem1p domain kinase superfamily protein"/>
    <property type="match status" value="1"/>
</dbReference>
<feature type="region of interest" description="Disordered" evidence="11">
    <location>
        <begin position="1"/>
        <end position="28"/>
    </location>
</feature>
<dbReference type="AlphaFoldDB" id="A0AAD7PHS5"/>
<evidence type="ECO:0000256" key="4">
    <source>
        <dbReference type="ARBA" id="ARBA00022553"/>
    </source>
</evidence>
<dbReference type="InterPro" id="IPR000270">
    <property type="entry name" value="PB1_dom"/>
</dbReference>
<dbReference type="Pfam" id="PF07714">
    <property type="entry name" value="PK_Tyr_Ser-Thr"/>
    <property type="match status" value="1"/>
</dbReference>
<dbReference type="InterPro" id="IPR001245">
    <property type="entry name" value="Ser-Thr/Tyr_kinase_cat_dom"/>
</dbReference>
<dbReference type="CDD" id="cd06410">
    <property type="entry name" value="PB1_UP2"/>
    <property type="match status" value="1"/>
</dbReference>
<feature type="binding site" evidence="10">
    <location>
        <position position="919"/>
    </location>
    <ligand>
        <name>ATP</name>
        <dbReference type="ChEBI" id="CHEBI:30616"/>
    </ligand>
</feature>
<evidence type="ECO:0000313" key="13">
    <source>
        <dbReference type="EMBL" id="KAJ7955572.1"/>
    </source>
</evidence>
<gene>
    <name evidence="13" type="ORF">O6P43_022137</name>
</gene>
<dbReference type="PROSITE" id="PS00108">
    <property type="entry name" value="PROTEIN_KINASE_ST"/>
    <property type="match status" value="1"/>
</dbReference>
<evidence type="ECO:0000256" key="6">
    <source>
        <dbReference type="ARBA" id="ARBA00022741"/>
    </source>
</evidence>
<feature type="compositionally biased region" description="Acidic residues" evidence="11">
    <location>
        <begin position="840"/>
        <end position="851"/>
    </location>
</feature>
<keyword evidence="4" id="KW-0597">Phosphoprotein</keyword>
<dbReference type="EMBL" id="JARAOO010000009">
    <property type="protein sequence ID" value="KAJ7955572.1"/>
    <property type="molecule type" value="Genomic_DNA"/>
</dbReference>
<dbReference type="KEGG" id="qsa:O6P43_022137"/>
<dbReference type="SUPFAM" id="SSF54277">
    <property type="entry name" value="CAD &amp; PB1 domains"/>
    <property type="match status" value="1"/>
</dbReference>
<organism evidence="13 14">
    <name type="scientific">Quillaja saponaria</name>
    <name type="common">Soap bark tree</name>
    <dbReference type="NCBI Taxonomy" id="32244"/>
    <lineage>
        <taxon>Eukaryota</taxon>
        <taxon>Viridiplantae</taxon>
        <taxon>Streptophyta</taxon>
        <taxon>Embryophyta</taxon>
        <taxon>Tracheophyta</taxon>
        <taxon>Spermatophyta</taxon>
        <taxon>Magnoliopsida</taxon>
        <taxon>eudicotyledons</taxon>
        <taxon>Gunneridae</taxon>
        <taxon>Pentapetalae</taxon>
        <taxon>rosids</taxon>
        <taxon>fabids</taxon>
        <taxon>Fabales</taxon>
        <taxon>Quillajaceae</taxon>
        <taxon>Quillaja</taxon>
    </lineage>
</organism>
<feature type="region of interest" description="Disordered" evidence="11">
    <location>
        <begin position="828"/>
        <end position="860"/>
    </location>
</feature>
<dbReference type="PANTHER" id="PTHR23257">
    <property type="entry name" value="SERINE-THREONINE PROTEIN KINASE"/>
    <property type="match status" value="1"/>
</dbReference>
<keyword evidence="3" id="KW-0723">Serine/threonine-protein kinase</keyword>
<dbReference type="CDD" id="cd13999">
    <property type="entry name" value="STKc_MAP3K-like"/>
    <property type="match status" value="1"/>
</dbReference>
<dbReference type="Proteomes" id="UP001163823">
    <property type="component" value="Chromosome 9"/>
</dbReference>
<dbReference type="Gene3D" id="3.30.200.20">
    <property type="entry name" value="Phosphorylase Kinase, domain 1"/>
    <property type="match status" value="1"/>
</dbReference>
<accession>A0AAD7PHS5</accession>
<feature type="domain" description="Protein kinase" evidence="12">
    <location>
        <begin position="888"/>
        <end position="1165"/>
    </location>
</feature>
<dbReference type="PROSITE" id="PS00107">
    <property type="entry name" value="PROTEIN_KINASE_ATP"/>
    <property type="match status" value="1"/>
</dbReference>
<feature type="region of interest" description="Disordered" evidence="11">
    <location>
        <begin position="573"/>
        <end position="592"/>
    </location>
</feature>
<evidence type="ECO:0000256" key="7">
    <source>
        <dbReference type="ARBA" id="ARBA00022777"/>
    </source>
</evidence>
<dbReference type="InterPro" id="IPR017441">
    <property type="entry name" value="Protein_kinase_ATP_BS"/>
</dbReference>
<dbReference type="InterPro" id="IPR000719">
    <property type="entry name" value="Prot_kinase_dom"/>
</dbReference>
<keyword evidence="5" id="KW-0808">Transferase</keyword>
<sequence length="1168" mass="130635">MTGEAPDTSGQQAYHDSDNVGPSYQIPADRNANDISVQTGEEFSSQFLRDRVALRRIPVSNDLDQCQVKKVGFNFNQNYQLVYEDLTGILGLRRMDSECSSDFSEFDPGTGHVSEVESRVCSNDISRFHWEHDAVGRLSGKFSHEINYDRVTPGPTAPPIYVLDSPQLCHSRGPGLLESSFFGKMKFLCSFGGRILPRPNDGKLRYVGGETRIISIRKNITWDQLIRKTCAICTQPHTIKYQLPGEELDALISVCSDEDLHHSIEEYQELERTEASQRLQIFLISSNEPESPSSIEARANQPSDADYQYVVAVNGMLDRSPRKSSSGQSMASQTSQFGNASDYSPSFHRDLPTSAYALDVKDCSPRTSNFAGIFSKPGPQFLLPRQLSGKSLNQSPPISPVHGQHNDPKNSNLQLYMNQACNSGNENMMPFAMENIPWDNSFYVDNGNYAEAMGYYKNLPHGPLIMNYHQRNRYLVETNKNMKPCDVHFHQRSPSYDFIPSATCGQGDITSEMPMLIKERPLPSDKNVSHPEGPLGLFSGSNDRDGSHCKMVHALSYPLFQENDERSTCHLGEEVIQRSSSNTERERSPSLVMSSSLQEWPLQWEEIISGKHRVDTNEDLPTSITTGNCKGDVDLGQESLYYKNNACADHVGRHFEEKYVVILHKNALEIKNLQNLNYLSSIHLSSPDIQNCGGNASSPVNPFESREDFRVQTHGFQFETTASEFLIKSQNSTRHDQYATSETVNSEPLTPGSSVFLPVASHTDPEQALQISMSAIATSGREVCIHDEDPENCTDYKDKRTSITRHSCDEHKFGDTLCVQSQSFDSYDEVTIESPSPEKAEDDNVTPESESEVAKDDGGEIHKSISDAAIAEMEAGIYGLQIIKNADLEDLQELGSGTFGTVYHGKWRGTDVAIKRIKKSCFSGNSSEQERLAQDFWREARILSTLHHPNVVAFYGVVPDGPDGALATVTEYMVNGSLRNVLLRKDRVLDRRKRLMISMDAAFGMEYLHLKNIVHFDLKSDNLLVNLRDPKQPICKVGDFGLSRIKHNTLVSGGVRGTLPWMAPELLNGCSSRVSEKVDVFSFGIAMWEILTGKEPYSNMHCGAIIGGIVNNTLRPSIPKQCDAEWKTLMEECWSPDPADRPSFTEITNRLRTMSMSLQKKQPHLAKR</sequence>
<dbReference type="InterPro" id="IPR011009">
    <property type="entry name" value="Kinase-like_dom_sf"/>
</dbReference>
<dbReference type="GO" id="GO:0009734">
    <property type="term" value="P:auxin-activated signaling pathway"/>
    <property type="evidence" value="ECO:0007669"/>
    <property type="project" value="UniProtKB-KW"/>
</dbReference>
<dbReference type="SMART" id="SM00220">
    <property type="entry name" value="S_TKc"/>
    <property type="match status" value="1"/>
</dbReference>
<evidence type="ECO:0000256" key="8">
    <source>
        <dbReference type="ARBA" id="ARBA00022840"/>
    </source>
</evidence>
<evidence type="ECO:0000256" key="5">
    <source>
        <dbReference type="ARBA" id="ARBA00022679"/>
    </source>
</evidence>
<keyword evidence="6 10" id="KW-0547">Nucleotide-binding</keyword>
<dbReference type="FunFam" id="3.10.20.90:FF:000058">
    <property type="entry name" value="Octicosapeptide/phox/Bem1p domain kinase superfamily protein"/>
    <property type="match status" value="1"/>
</dbReference>
<feature type="region of interest" description="Disordered" evidence="11">
    <location>
        <begin position="318"/>
        <end position="344"/>
    </location>
</feature>
<dbReference type="GO" id="GO:0010928">
    <property type="term" value="P:regulation of auxin mediated signaling pathway"/>
    <property type="evidence" value="ECO:0007669"/>
    <property type="project" value="UniProtKB-ARBA"/>
</dbReference>
<keyword evidence="7 13" id="KW-0418">Kinase</keyword>
<evidence type="ECO:0000256" key="9">
    <source>
        <dbReference type="ARBA" id="ARBA00023294"/>
    </source>
</evidence>
<evidence type="ECO:0000256" key="11">
    <source>
        <dbReference type="SAM" id="MobiDB-lite"/>
    </source>
</evidence>
<dbReference type="FunFam" id="1.10.510.10:FF:000142">
    <property type="entry name" value="Octicosapeptide/phox/Bem1p domain kinase superfamily protein"/>
    <property type="match status" value="1"/>
</dbReference>
<dbReference type="Gene3D" id="1.10.510.10">
    <property type="entry name" value="Transferase(Phosphotransferase) domain 1"/>
    <property type="match status" value="1"/>
</dbReference>
<keyword evidence="2" id="KW-0963">Cytoplasm</keyword>
<evidence type="ECO:0000256" key="1">
    <source>
        <dbReference type="ARBA" id="ARBA00004496"/>
    </source>
</evidence>
<evidence type="ECO:0000313" key="14">
    <source>
        <dbReference type="Proteomes" id="UP001163823"/>
    </source>
</evidence>
<name>A0AAD7PHS5_QUISA</name>
<dbReference type="InterPro" id="IPR050167">
    <property type="entry name" value="Ser_Thr_protein_kinase"/>
</dbReference>
<evidence type="ECO:0000256" key="3">
    <source>
        <dbReference type="ARBA" id="ARBA00022527"/>
    </source>
</evidence>
<evidence type="ECO:0000256" key="2">
    <source>
        <dbReference type="ARBA" id="ARBA00022490"/>
    </source>
</evidence>
<feature type="compositionally biased region" description="Low complexity" evidence="11">
    <location>
        <begin position="324"/>
        <end position="336"/>
    </location>
</feature>
<dbReference type="GO" id="GO:0004674">
    <property type="term" value="F:protein serine/threonine kinase activity"/>
    <property type="evidence" value="ECO:0007669"/>
    <property type="project" value="UniProtKB-KW"/>
</dbReference>
<keyword evidence="14" id="KW-1185">Reference proteome</keyword>
<dbReference type="PROSITE" id="PS50011">
    <property type="entry name" value="PROTEIN_KINASE_DOM"/>
    <property type="match status" value="1"/>
</dbReference>
<dbReference type="GO" id="GO:0005524">
    <property type="term" value="F:ATP binding"/>
    <property type="evidence" value="ECO:0007669"/>
    <property type="project" value="UniProtKB-UniRule"/>
</dbReference>
<evidence type="ECO:0000259" key="12">
    <source>
        <dbReference type="PROSITE" id="PS50011"/>
    </source>
</evidence>
<evidence type="ECO:0000256" key="10">
    <source>
        <dbReference type="PROSITE-ProRule" id="PRU10141"/>
    </source>
</evidence>
<protein>
    <submittedName>
        <fullName evidence="13">Serine/threonine-protein kinase EDR1</fullName>
    </submittedName>
</protein>
<dbReference type="SMART" id="SM00666">
    <property type="entry name" value="PB1"/>
    <property type="match status" value="1"/>
</dbReference>
<comment type="caution">
    <text evidence="13">The sequence shown here is derived from an EMBL/GenBank/DDBJ whole genome shotgun (WGS) entry which is preliminary data.</text>
</comment>
<proteinExistence type="predicted"/>
<dbReference type="PANTHER" id="PTHR23257:SF792">
    <property type="entry name" value="PROTEIN KINASE DOMAIN-CONTAINING PROTEIN"/>
    <property type="match status" value="1"/>
</dbReference>